<dbReference type="Gene3D" id="3.60.40.10">
    <property type="entry name" value="PPM-type phosphatase domain"/>
    <property type="match status" value="1"/>
</dbReference>
<dbReference type="EMBL" id="JACCCV010000002">
    <property type="protein sequence ID" value="NYF52278.1"/>
    <property type="molecule type" value="Genomic_DNA"/>
</dbReference>
<dbReference type="AlphaFoldDB" id="A0A7Y9NMW9"/>
<dbReference type="GO" id="GO:0016791">
    <property type="term" value="F:phosphatase activity"/>
    <property type="evidence" value="ECO:0007669"/>
    <property type="project" value="TreeGrafter"/>
</dbReference>
<keyword evidence="1" id="KW-0378">Hydrolase</keyword>
<dbReference type="PANTHER" id="PTHR43156:SF2">
    <property type="entry name" value="STAGE II SPORULATION PROTEIN E"/>
    <property type="match status" value="1"/>
</dbReference>
<gene>
    <name evidence="3" type="ORF">HDF12_002677</name>
</gene>
<protein>
    <submittedName>
        <fullName evidence="3">Serine phosphatase RsbU (Regulator of sigma subunit)</fullName>
    </submittedName>
</protein>
<reference evidence="3 4" key="1">
    <citation type="submission" date="2020-07" db="EMBL/GenBank/DDBJ databases">
        <title>Genomic Encyclopedia of Type Strains, Phase IV (KMG-V): Genome sequencing to study the core and pangenomes of soil and plant-associated prokaryotes.</title>
        <authorList>
            <person name="Whitman W."/>
        </authorList>
    </citation>
    <scope>NUCLEOTIDE SEQUENCE [LARGE SCALE GENOMIC DNA]</scope>
    <source>
        <strain evidence="3 4">M8UP30</strain>
    </source>
</reference>
<evidence type="ECO:0000256" key="1">
    <source>
        <dbReference type="ARBA" id="ARBA00022801"/>
    </source>
</evidence>
<dbReference type="Proteomes" id="UP000534186">
    <property type="component" value="Unassembled WGS sequence"/>
</dbReference>
<dbReference type="InterPro" id="IPR001932">
    <property type="entry name" value="PPM-type_phosphatase-like_dom"/>
</dbReference>
<dbReference type="InterPro" id="IPR036457">
    <property type="entry name" value="PPM-type-like_dom_sf"/>
</dbReference>
<dbReference type="PANTHER" id="PTHR43156">
    <property type="entry name" value="STAGE II SPORULATION PROTEIN E-RELATED"/>
    <property type="match status" value="1"/>
</dbReference>
<dbReference type="Pfam" id="PF07228">
    <property type="entry name" value="SpoIIE"/>
    <property type="match status" value="1"/>
</dbReference>
<evidence type="ECO:0000313" key="3">
    <source>
        <dbReference type="EMBL" id="NYF52278.1"/>
    </source>
</evidence>
<dbReference type="InterPro" id="IPR052016">
    <property type="entry name" value="Bact_Sigma-Reg"/>
</dbReference>
<name>A0A7Y9NMW9_9BACT</name>
<dbReference type="SMART" id="SM00331">
    <property type="entry name" value="PP2C_SIG"/>
    <property type="match status" value="1"/>
</dbReference>
<proteinExistence type="predicted"/>
<evidence type="ECO:0000259" key="2">
    <source>
        <dbReference type="SMART" id="SM00331"/>
    </source>
</evidence>
<comment type="caution">
    <text evidence="3">The sequence shown here is derived from an EMBL/GenBank/DDBJ whole genome shotgun (WGS) entry which is preliminary data.</text>
</comment>
<organism evidence="3 4">
    <name type="scientific">Tunturiibacter lichenicola</name>
    <dbReference type="NCBI Taxonomy" id="2051959"/>
    <lineage>
        <taxon>Bacteria</taxon>
        <taxon>Pseudomonadati</taxon>
        <taxon>Acidobacteriota</taxon>
        <taxon>Terriglobia</taxon>
        <taxon>Terriglobales</taxon>
        <taxon>Acidobacteriaceae</taxon>
        <taxon>Tunturiibacter</taxon>
    </lineage>
</organism>
<evidence type="ECO:0000313" key="4">
    <source>
        <dbReference type="Proteomes" id="UP000534186"/>
    </source>
</evidence>
<accession>A0A7Y9NMW9</accession>
<feature type="domain" description="PPM-type phosphatase" evidence="2">
    <location>
        <begin position="27"/>
        <end position="256"/>
    </location>
</feature>
<sequence>MMSSHTDSPAMGRSPRPMDLRQMQGVDLHAEYHSVRTGGDFFDAVDLGSHVIFLMTDIAGTKKATQPIAAAVQDIFRGSATELLGPAGTNVMDATARLAQAVNHELIRAAKGVRFSPTFLGCYDVSLGVLAYINAGGMTAVFHDSEGARILPSEAAPLGLFTHLTHEPSMQAFEPRAKLLLVTKGVMETRHGRTHFGVERLIPLLEETATHSATELCRAALKAAEEFKQVPWYRRLNLPFGHATEDEDLTALALVRHGRAG</sequence>